<dbReference type="eggNOG" id="ENOG502QVG1">
    <property type="taxonomic scope" value="Eukaryota"/>
</dbReference>
<reference evidence="3" key="2">
    <citation type="submission" date="2025-08" db="UniProtKB">
        <authorList>
            <consortium name="Ensembl"/>
        </authorList>
    </citation>
    <scope>IDENTIFICATION</scope>
</reference>
<dbReference type="Ensembl" id="ENSMODT00000000359.4">
    <property type="protein sequence ID" value="ENSMODP00000000352.4"/>
    <property type="gene ID" value="ENSMODG00000000298.4"/>
</dbReference>
<dbReference type="PANTHER" id="PTHR23034">
    <property type="entry name" value="GLUTAMATE-RICH PROTEIN 3"/>
    <property type="match status" value="1"/>
</dbReference>
<feature type="compositionally biased region" description="Acidic residues" evidence="1">
    <location>
        <begin position="325"/>
        <end position="335"/>
    </location>
</feature>
<dbReference type="PANTHER" id="PTHR23034:SF2">
    <property type="entry name" value="GLUTAMATE-RICH PROTEIN 3"/>
    <property type="match status" value="1"/>
</dbReference>
<dbReference type="GeneTree" id="ENSGT00530000064485"/>
<feature type="domain" description="DUF4590" evidence="2">
    <location>
        <begin position="66"/>
        <end position="179"/>
    </location>
</feature>
<keyword evidence="4" id="KW-1185">Reference proteome</keyword>
<dbReference type="InterPro" id="IPR048257">
    <property type="entry name" value="DUF4590"/>
</dbReference>
<dbReference type="Proteomes" id="UP000002280">
    <property type="component" value="Chromosome 2"/>
</dbReference>
<feature type="region of interest" description="Disordered" evidence="1">
    <location>
        <begin position="25"/>
        <end position="46"/>
    </location>
</feature>
<name>F6WAI6_MONDO</name>
<dbReference type="STRING" id="13616.ENSMODP00000000352"/>
<organism evidence="3 4">
    <name type="scientific">Monodelphis domestica</name>
    <name type="common">Gray short-tailed opossum</name>
    <dbReference type="NCBI Taxonomy" id="13616"/>
    <lineage>
        <taxon>Eukaryota</taxon>
        <taxon>Metazoa</taxon>
        <taxon>Chordata</taxon>
        <taxon>Craniata</taxon>
        <taxon>Vertebrata</taxon>
        <taxon>Euteleostomi</taxon>
        <taxon>Mammalia</taxon>
        <taxon>Metatheria</taxon>
        <taxon>Didelphimorphia</taxon>
        <taxon>Didelphidae</taxon>
        <taxon>Monodelphis</taxon>
    </lineage>
</organism>
<feature type="compositionally biased region" description="Basic and acidic residues" evidence="1">
    <location>
        <begin position="363"/>
        <end position="385"/>
    </location>
</feature>
<evidence type="ECO:0000259" key="2">
    <source>
        <dbReference type="Pfam" id="PF15257"/>
    </source>
</evidence>
<protein>
    <recommendedName>
        <fullName evidence="2">DUF4590 domain-containing protein</fullName>
    </recommendedName>
</protein>
<feature type="compositionally biased region" description="Acidic residues" evidence="1">
    <location>
        <begin position="258"/>
        <end position="267"/>
    </location>
</feature>
<dbReference type="AlphaFoldDB" id="F6WAI6"/>
<dbReference type="InterPro" id="IPR027962">
    <property type="entry name" value="ERICH3"/>
</dbReference>
<dbReference type="Pfam" id="PF15257">
    <property type="entry name" value="DUF4590"/>
    <property type="match status" value="1"/>
</dbReference>
<feature type="region of interest" description="Disordered" evidence="1">
    <location>
        <begin position="437"/>
        <end position="456"/>
    </location>
</feature>
<evidence type="ECO:0000313" key="3">
    <source>
        <dbReference type="Ensembl" id="ENSMODP00000000352.4"/>
    </source>
</evidence>
<sequence>MPVPPPPSPRNEKMINKSRIEAWRRRTRPTTAPTLPDPHRDSGRFHKSPLHSNAFITMIYWGKRVHLNHDDINSRDEIKIYQQHCGGENLCVFQGRLLEKETFQFISKRHYGFPFSLTFFLNGMQLDRLSSCCEFKHRRGSRLGGKNGYFGFVDIDGASPCYKCIISLGLDKKPFPPPKREKETMEINELAVKEEECLKPNEGLIEEEEEMMRPPIVVCSAPEDDKKVGKAVKEGVNIAEEKGAAPYENKHEAPFKEDYDEDFEVDDEKSNEKANDDGQVDDQMNGRSKSPSDDEKDNLEHEKESETSFPETREGDNYMKYEIDGCSDNDLEDDDKQARKTSSPGSSRSNIYSSSGEDMSEMGDERPFSEQSQEDTHQECPNFRETDEEEDKGEEYSLSWGDMEEREIESKRMDPEGTCEDPETEWHPSLKEALLKNSSGGYRDQAAGEGKEGNKDARWLLAKTAKEMEGTMAGLAKVDEGGGEYSH</sequence>
<evidence type="ECO:0000313" key="4">
    <source>
        <dbReference type="Proteomes" id="UP000002280"/>
    </source>
</evidence>
<evidence type="ECO:0000256" key="1">
    <source>
        <dbReference type="SAM" id="MobiDB-lite"/>
    </source>
</evidence>
<proteinExistence type="predicted"/>
<dbReference type="InParanoid" id="F6WAI6"/>
<feature type="compositionally biased region" description="Basic and acidic residues" evidence="1">
    <location>
        <begin position="290"/>
        <end position="323"/>
    </location>
</feature>
<dbReference type="HOGENOM" id="CLU_004102_0_0_1"/>
<feature type="compositionally biased region" description="Low complexity" evidence="1">
    <location>
        <begin position="342"/>
        <end position="355"/>
    </location>
</feature>
<reference evidence="3" key="3">
    <citation type="submission" date="2025-09" db="UniProtKB">
        <authorList>
            <consortium name="Ensembl"/>
        </authorList>
    </citation>
    <scope>IDENTIFICATION</scope>
</reference>
<dbReference type="Bgee" id="ENSMODG00000000298">
    <property type="expression patterns" value="Expressed in testis and 16 other cell types or tissues"/>
</dbReference>
<reference evidence="3 4" key="1">
    <citation type="journal article" date="2007" name="Nature">
        <title>Genome of the marsupial Monodelphis domestica reveals innovation in non-coding sequences.</title>
        <authorList>
            <person name="Mikkelsen T.S."/>
            <person name="Wakefield M.J."/>
            <person name="Aken B."/>
            <person name="Amemiya C.T."/>
            <person name="Chang J.L."/>
            <person name="Duke S."/>
            <person name="Garber M."/>
            <person name="Gentles A.J."/>
            <person name="Goodstadt L."/>
            <person name="Heger A."/>
            <person name="Jurka J."/>
            <person name="Kamal M."/>
            <person name="Mauceli E."/>
            <person name="Searle S.M."/>
            <person name="Sharpe T."/>
            <person name="Baker M.L."/>
            <person name="Batzer M.A."/>
            <person name="Benos P.V."/>
            <person name="Belov K."/>
            <person name="Clamp M."/>
            <person name="Cook A."/>
            <person name="Cuff J."/>
            <person name="Das R."/>
            <person name="Davidow L."/>
            <person name="Deakin J.E."/>
            <person name="Fazzari M.J."/>
            <person name="Glass J.L."/>
            <person name="Grabherr M."/>
            <person name="Greally J.M."/>
            <person name="Gu W."/>
            <person name="Hore T.A."/>
            <person name="Huttley G.A."/>
            <person name="Kleber M."/>
            <person name="Jirtle R.L."/>
            <person name="Koina E."/>
            <person name="Lee J.T."/>
            <person name="Mahony S."/>
            <person name="Marra M.A."/>
            <person name="Miller R.D."/>
            <person name="Nicholls R.D."/>
            <person name="Oda M."/>
            <person name="Papenfuss A.T."/>
            <person name="Parra Z.E."/>
            <person name="Pollock D.D."/>
            <person name="Ray D.A."/>
            <person name="Schein J.E."/>
            <person name="Speed T.P."/>
            <person name="Thompson K."/>
            <person name="VandeBerg J.L."/>
            <person name="Wade C.M."/>
            <person name="Walker J.A."/>
            <person name="Waters P.D."/>
            <person name="Webber C."/>
            <person name="Weidman J.R."/>
            <person name="Xie X."/>
            <person name="Zody M.C."/>
            <person name="Baldwin J."/>
            <person name="Abdouelleil A."/>
            <person name="Abdulkadir J."/>
            <person name="Abebe A."/>
            <person name="Abera B."/>
            <person name="Abreu J."/>
            <person name="Acer S.C."/>
            <person name="Aftuck L."/>
            <person name="Alexander A."/>
            <person name="An P."/>
            <person name="Anderson E."/>
            <person name="Anderson S."/>
            <person name="Arachi H."/>
            <person name="Azer M."/>
            <person name="Bachantsang P."/>
            <person name="Barry A."/>
            <person name="Bayul T."/>
            <person name="Berlin A."/>
            <person name="Bessette D."/>
            <person name="Bloom T."/>
            <person name="Bloom T."/>
            <person name="Boguslavskiy L."/>
            <person name="Bonnet C."/>
            <person name="Boukhgalter B."/>
            <person name="Bourzgui I."/>
            <person name="Brown A."/>
            <person name="Cahill P."/>
            <person name="Channer S."/>
            <person name="Cheshatsang Y."/>
            <person name="Chuda L."/>
            <person name="Citroen M."/>
            <person name="Collymore A."/>
            <person name="Cooke P."/>
            <person name="Costello M."/>
            <person name="D'Aco K."/>
            <person name="Daza R."/>
            <person name="De Haan G."/>
            <person name="DeGray S."/>
            <person name="DeMaso C."/>
            <person name="Dhargay N."/>
            <person name="Dooley K."/>
            <person name="Dooley E."/>
            <person name="Doricent M."/>
            <person name="Dorje P."/>
            <person name="Dorjee K."/>
            <person name="Dupes A."/>
            <person name="Elong R."/>
            <person name="Falk J."/>
            <person name="Farina A."/>
            <person name="Faro S."/>
            <person name="Ferguson D."/>
            <person name="Fisher S."/>
            <person name="Foley C.D."/>
            <person name="Franke A."/>
            <person name="Friedrich D."/>
            <person name="Gadbois L."/>
            <person name="Gearin G."/>
            <person name="Gearin C.R."/>
            <person name="Giannoukos G."/>
            <person name="Goode T."/>
            <person name="Graham J."/>
            <person name="Grandbois E."/>
            <person name="Grewal S."/>
            <person name="Gyaltsen K."/>
            <person name="Hafez N."/>
            <person name="Hagos B."/>
            <person name="Hall J."/>
            <person name="Henson C."/>
            <person name="Hollinger A."/>
            <person name="Honan T."/>
            <person name="Huard M.D."/>
            <person name="Hughes L."/>
            <person name="Hurhula B."/>
            <person name="Husby M.E."/>
            <person name="Kamat A."/>
            <person name="Kanga B."/>
            <person name="Kashin S."/>
            <person name="Khazanovich D."/>
            <person name="Kisner P."/>
            <person name="Lance K."/>
            <person name="Lara M."/>
            <person name="Lee W."/>
            <person name="Lennon N."/>
            <person name="Letendre F."/>
            <person name="LeVine R."/>
            <person name="Lipovsky A."/>
            <person name="Liu X."/>
            <person name="Liu J."/>
            <person name="Liu S."/>
            <person name="Lokyitsang T."/>
            <person name="Lokyitsang Y."/>
            <person name="Lubonja R."/>
            <person name="Lui A."/>
            <person name="MacDonald P."/>
            <person name="Magnisalis V."/>
            <person name="Maru K."/>
            <person name="Matthews C."/>
            <person name="McCusker W."/>
            <person name="McDonough S."/>
            <person name="Mehta T."/>
            <person name="Meldrim J."/>
            <person name="Meneus L."/>
            <person name="Mihai O."/>
            <person name="Mihalev A."/>
            <person name="Mihova T."/>
            <person name="Mittelman R."/>
            <person name="Mlenga V."/>
            <person name="Montmayeur A."/>
            <person name="Mulrain L."/>
            <person name="Navidi A."/>
            <person name="Naylor J."/>
            <person name="Negash T."/>
            <person name="Nguyen T."/>
            <person name="Nguyen N."/>
            <person name="Nicol R."/>
            <person name="Norbu C."/>
            <person name="Norbu N."/>
            <person name="Novod N."/>
            <person name="O'Neill B."/>
            <person name="Osman S."/>
            <person name="Markiewicz E."/>
            <person name="Oyono O.L."/>
            <person name="Patti C."/>
            <person name="Phunkhang P."/>
            <person name="Pierre F."/>
            <person name="Priest M."/>
            <person name="Raghuraman S."/>
            <person name="Rege F."/>
            <person name="Reyes R."/>
            <person name="Rise C."/>
            <person name="Rogov P."/>
            <person name="Ross K."/>
            <person name="Ryan E."/>
            <person name="Settipalli S."/>
            <person name="Shea T."/>
            <person name="Sherpa N."/>
            <person name="Shi L."/>
            <person name="Shih D."/>
            <person name="Sparrow T."/>
            <person name="Spaulding J."/>
            <person name="Stalker J."/>
            <person name="Stange-Thomann N."/>
            <person name="Stavropoulos S."/>
            <person name="Stone C."/>
            <person name="Strader C."/>
            <person name="Tesfaye S."/>
            <person name="Thomson T."/>
            <person name="Thoulutsang Y."/>
            <person name="Thoulutsang D."/>
            <person name="Topham K."/>
            <person name="Topping I."/>
            <person name="Tsamla T."/>
            <person name="Vassiliev H."/>
            <person name="Vo A."/>
            <person name="Wangchuk T."/>
            <person name="Wangdi T."/>
            <person name="Weiand M."/>
            <person name="Wilkinson J."/>
            <person name="Wilson A."/>
            <person name="Yadav S."/>
            <person name="Young G."/>
            <person name="Yu Q."/>
            <person name="Zembek L."/>
            <person name="Zhong D."/>
            <person name="Zimmer A."/>
            <person name="Zwirko Z."/>
            <person name="Jaffe D.B."/>
            <person name="Alvarez P."/>
            <person name="Brockman W."/>
            <person name="Butler J."/>
            <person name="Chin C."/>
            <person name="Gnerre S."/>
            <person name="MacCallum I."/>
            <person name="Graves J.A."/>
            <person name="Ponting C.P."/>
            <person name="Breen M."/>
            <person name="Samollow P.B."/>
            <person name="Lander E.S."/>
            <person name="Lindblad-Toh K."/>
        </authorList>
    </citation>
    <scope>NUCLEOTIDE SEQUENCE [LARGE SCALE GENOMIC DNA]</scope>
</reference>
<accession>F6WAI6</accession>
<feature type="compositionally biased region" description="Basic and acidic residues" evidence="1">
    <location>
        <begin position="242"/>
        <end position="257"/>
    </location>
</feature>
<dbReference type="OMA" id="GQDIWED"/>
<feature type="region of interest" description="Disordered" evidence="1">
    <location>
        <begin position="242"/>
        <end position="429"/>
    </location>
</feature>